<dbReference type="Pfam" id="PF13376">
    <property type="entry name" value="OmdA"/>
    <property type="match status" value="1"/>
</dbReference>
<comment type="caution">
    <text evidence="1">The sequence shown here is derived from an EMBL/GenBank/DDBJ whole genome shotgun (WGS) entry which is preliminary data.</text>
</comment>
<evidence type="ECO:0000313" key="1">
    <source>
        <dbReference type="EMBL" id="MCQ4924296.1"/>
    </source>
</evidence>
<gene>
    <name evidence="1" type="ORF">NE686_14430</name>
</gene>
<accession>A0ABT1SCU1</accession>
<dbReference type="Gene3D" id="2.40.30.100">
    <property type="entry name" value="AF2212/PG0164-like"/>
    <property type="match status" value="1"/>
</dbReference>
<reference evidence="1 2" key="1">
    <citation type="submission" date="2022-06" db="EMBL/GenBank/DDBJ databases">
        <title>Isolation of gut microbiota from human fecal samples.</title>
        <authorList>
            <person name="Pamer E.G."/>
            <person name="Barat B."/>
            <person name="Waligurski E."/>
            <person name="Medina S."/>
            <person name="Paddock L."/>
            <person name="Mostad J."/>
        </authorList>
    </citation>
    <scope>NUCLEOTIDE SEQUENCE [LARGE SCALE GENOMIC DNA]</scope>
    <source>
        <strain evidence="1 2">DFI.7.95</strain>
    </source>
</reference>
<organism evidence="1 2">
    <name type="scientific">Tissierella carlieri</name>
    <dbReference type="NCBI Taxonomy" id="689904"/>
    <lineage>
        <taxon>Bacteria</taxon>
        <taxon>Bacillati</taxon>
        <taxon>Bacillota</taxon>
        <taxon>Tissierellia</taxon>
        <taxon>Tissierellales</taxon>
        <taxon>Tissierellaceae</taxon>
        <taxon>Tissierella</taxon>
    </lineage>
</organism>
<protein>
    <submittedName>
        <fullName evidence="1">YdeI/OmpD-associated family protein</fullName>
    </submittedName>
</protein>
<keyword evidence="2" id="KW-1185">Reference proteome</keyword>
<dbReference type="EMBL" id="JANGAC010000011">
    <property type="protein sequence ID" value="MCQ4924296.1"/>
    <property type="molecule type" value="Genomic_DNA"/>
</dbReference>
<proteinExistence type="predicted"/>
<sequence>MRINMSKEFNAILQKLEGKIEWTVFYIPFSIEEYGTRSRFNVQTIIDGHPFSGTLLPSKNGHYMVYNKAIKSICKKEIGDSIHVVLKPDDHERTLDIPDYILEKIKSNPIVDSRFNELPYYIKREEINKIEESKKEETKIRRLEKLIQRLTNNI</sequence>
<dbReference type="InterPro" id="IPR015018">
    <property type="entry name" value="DUF1905"/>
</dbReference>
<dbReference type="SUPFAM" id="SSF141694">
    <property type="entry name" value="AF2212/PG0164-like"/>
    <property type="match status" value="1"/>
</dbReference>
<evidence type="ECO:0000313" key="2">
    <source>
        <dbReference type="Proteomes" id="UP001524478"/>
    </source>
</evidence>
<dbReference type="Pfam" id="PF08922">
    <property type="entry name" value="DUF1905"/>
    <property type="match status" value="1"/>
</dbReference>
<dbReference type="InterPro" id="IPR037079">
    <property type="entry name" value="AF2212/PG0164-like_sf"/>
</dbReference>
<dbReference type="Proteomes" id="UP001524478">
    <property type="component" value="Unassembled WGS sequence"/>
</dbReference>
<name>A0ABT1SCU1_9FIRM</name>